<keyword evidence="4" id="KW-0902">Two-component regulatory system</keyword>
<accession>A0ABU7VSP7</accession>
<dbReference type="SUPFAM" id="SSF52172">
    <property type="entry name" value="CheY-like"/>
    <property type="match status" value="1"/>
</dbReference>
<dbReference type="CDD" id="cd17536">
    <property type="entry name" value="REC_YesN-like"/>
    <property type="match status" value="1"/>
</dbReference>
<evidence type="ECO:0000256" key="8">
    <source>
        <dbReference type="PROSITE-ProRule" id="PRU00169"/>
    </source>
</evidence>
<keyword evidence="2" id="KW-0963">Cytoplasm</keyword>
<dbReference type="InterPro" id="IPR011006">
    <property type="entry name" value="CheY-like_superfamily"/>
</dbReference>
<sequence>MYNVMIVEDSKPILRNIKTLLDSMDLPIRIAATATNGEEALDMLRRQPINLLLTDIRMPKMDGLALIEQAKLISPQLKFVLISGYSDFEYTRKALNLQVFDYLLKPVDRSQLAEVMDRAIDQLNRQTPNDAELLREIVDPDFYAEQSLGEEFHHYAKMMLIVRKQPFTVGPWSLQEVEQRLADRFAPHRCWVFPANRPEQFLALVNRAAVDSFSSLYECLESVRRHLHAHGLAAIVGGQPPSPESGRLPEMYHRLSGIVDQQQRIAEGFAVVDTGVPTSRPESAGGSIDAYTADTFAELIRGRRKEQFTLKLTEHLAKWADGNVRVAELERFVGLVAGTFAQMYAERGSDIRPGLEAKAKELFEEKSYADFSRELLEWTKQCFDMLHAHSRKSGEELFGQMDEFVRMNMYSQLSINDIALKFHVSPSYISRIIKRYTESTFVQYYTGLKIKEACRLMESKPDMKFKELSDLLSFSDQHYFSKVFKEYTGFSPTEYKEQVLAKRPEANKESEA</sequence>
<proteinExistence type="predicted"/>
<protein>
    <submittedName>
        <fullName evidence="11">Response regulator</fullName>
    </submittedName>
</protein>
<dbReference type="Pfam" id="PF12833">
    <property type="entry name" value="HTH_18"/>
    <property type="match status" value="1"/>
</dbReference>
<name>A0ABU7VSP7_9BACL</name>
<dbReference type="InterPro" id="IPR009057">
    <property type="entry name" value="Homeodomain-like_sf"/>
</dbReference>
<comment type="subcellular location">
    <subcellularLocation>
        <location evidence="1">Cytoplasm</location>
    </subcellularLocation>
</comment>
<keyword evidence="6" id="KW-0238">DNA-binding</keyword>
<keyword evidence="5" id="KW-0805">Transcription regulation</keyword>
<dbReference type="Proteomes" id="UP001306950">
    <property type="component" value="Unassembled WGS sequence"/>
</dbReference>
<dbReference type="SMART" id="SM00342">
    <property type="entry name" value="HTH_ARAC"/>
    <property type="match status" value="1"/>
</dbReference>
<feature type="domain" description="HTH araC/xylS-type" evidence="9">
    <location>
        <begin position="399"/>
        <end position="498"/>
    </location>
</feature>
<organism evidence="11 12">
    <name type="scientific">Paenibacillus haidiansis</name>
    <dbReference type="NCBI Taxonomy" id="1574488"/>
    <lineage>
        <taxon>Bacteria</taxon>
        <taxon>Bacillati</taxon>
        <taxon>Bacillota</taxon>
        <taxon>Bacilli</taxon>
        <taxon>Bacillales</taxon>
        <taxon>Paenibacillaceae</taxon>
        <taxon>Paenibacillus</taxon>
    </lineage>
</organism>
<evidence type="ECO:0000256" key="5">
    <source>
        <dbReference type="ARBA" id="ARBA00023015"/>
    </source>
</evidence>
<dbReference type="SUPFAM" id="SSF46689">
    <property type="entry name" value="Homeodomain-like"/>
    <property type="match status" value="1"/>
</dbReference>
<dbReference type="Gene3D" id="1.10.10.60">
    <property type="entry name" value="Homeodomain-like"/>
    <property type="match status" value="2"/>
</dbReference>
<dbReference type="PANTHER" id="PTHR42713:SF3">
    <property type="entry name" value="TRANSCRIPTIONAL REGULATORY PROTEIN HPTR"/>
    <property type="match status" value="1"/>
</dbReference>
<feature type="domain" description="Response regulatory" evidence="10">
    <location>
        <begin position="3"/>
        <end position="120"/>
    </location>
</feature>
<gene>
    <name evidence="11" type="ORF">V3851_13265</name>
</gene>
<dbReference type="PROSITE" id="PS01124">
    <property type="entry name" value="HTH_ARAC_FAMILY_2"/>
    <property type="match status" value="1"/>
</dbReference>
<keyword evidence="12" id="KW-1185">Reference proteome</keyword>
<dbReference type="InterPro" id="IPR001789">
    <property type="entry name" value="Sig_transdc_resp-reg_receiver"/>
</dbReference>
<reference evidence="11 12" key="1">
    <citation type="submission" date="2024-02" db="EMBL/GenBank/DDBJ databases">
        <title>A nitrogen-fixing paenibacillus bacterium.</title>
        <authorList>
            <person name="Zhang W.L."/>
            <person name="Chen S.F."/>
        </authorList>
    </citation>
    <scope>NUCLEOTIDE SEQUENCE [LARGE SCALE GENOMIC DNA]</scope>
    <source>
        <strain evidence="11 12">M1</strain>
    </source>
</reference>
<evidence type="ECO:0000256" key="3">
    <source>
        <dbReference type="ARBA" id="ARBA00022553"/>
    </source>
</evidence>
<evidence type="ECO:0000256" key="7">
    <source>
        <dbReference type="ARBA" id="ARBA00023163"/>
    </source>
</evidence>
<dbReference type="Pfam" id="PF00072">
    <property type="entry name" value="Response_reg"/>
    <property type="match status" value="1"/>
</dbReference>
<evidence type="ECO:0000313" key="11">
    <source>
        <dbReference type="EMBL" id="MEF2966805.1"/>
    </source>
</evidence>
<keyword evidence="7" id="KW-0804">Transcription</keyword>
<feature type="modified residue" description="4-aspartylphosphate" evidence="8">
    <location>
        <position position="55"/>
    </location>
</feature>
<dbReference type="InterPro" id="IPR051552">
    <property type="entry name" value="HptR"/>
</dbReference>
<comment type="caution">
    <text evidence="11">The sequence shown here is derived from an EMBL/GenBank/DDBJ whole genome shotgun (WGS) entry which is preliminary data.</text>
</comment>
<dbReference type="RefSeq" id="WP_331847015.1">
    <property type="nucleotide sequence ID" value="NZ_JAZHPZ010000005.1"/>
</dbReference>
<evidence type="ECO:0000256" key="4">
    <source>
        <dbReference type="ARBA" id="ARBA00023012"/>
    </source>
</evidence>
<dbReference type="PROSITE" id="PS50110">
    <property type="entry name" value="RESPONSE_REGULATORY"/>
    <property type="match status" value="1"/>
</dbReference>
<evidence type="ECO:0000256" key="6">
    <source>
        <dbReference type="ARBA" id="ARBA00023125"/>
    </source>
</evidence>
<evidence type="ECO:0000259" key="10">
    <source>
        <dbReference type="PROSITE" id="PS50110"/>
    </source>
</evidence>
<evidence type="ECO:0000259" key="9">
    <source>
        <dbReference type="PROSITE" id="PS01124"/>
    </source>
</evidence>
<keyword evidence="3 8" id="KW-0597">Phosphoprotein</keyword>
<dbReference type="PANTHER" id="PTHR42713">
    <property type="entry name" value="HISTIDINE KINASE-RELATED"/>
    <property type="match status" value="1"/>
</dbReference>
<dbReference type="Gene3D" id="3.40.50.2300">
    <property type="match status" value="1"/>
</dbReference>
<dbReference type="InterPro" id="IPR018060">
    <property type="entry name" value="HTH_AraC"/>
</dbReference>
<evidence type="ECO:0000256" key="2">
    <source>
        <dbReference type="ARBA" id="ARBA00022490"/>
    </source>
</evidence>
<dbReference type="SMART" id="SM00448">
    <property type="entry name" value="REC"/>
    <property type="match status" value="1"/>
</dbReference>
<evidence type="ECO:0000313" key="12">
    <source>
        <dbReference type="Proteomes" id="UP001306950"/>
    </source>
</evidence>
<evidence type="ECO:0000256" key="1">
    <source>
        <dbReference type="ARBA" id="ARBA00004496"/>
    </source>
</evidence>
<dbReference type="EMBL" id="JAZHPZ010000005">
    <property type="protein sequence ID" value="MEF2966805.1"/>
    <property type="molecule type" value="Genomic_DNA"/>
</dbReference>